<comment type="caution">
    <text evidence="2">The sequence shown here is derived from an EMBL/GenBank/DDBJ whole genome shotgun (WGS) entry which is preliminary data.</text>
</comment>
<dbReference type="EMBL" id="JAVHNR010000003">
    <property type="protein sequence ID" value="KAK6347409.1"/>
    <property type="molecule type" value="Genomic_DNA"/>
</dbReference>
<dbReference type="AlphaFoldDB" id="A0AAN8RIN9"/>
<accession>A0AAN8RIN9</accession>
<keyword evidence="3" id="KW-1185">Reference proteome</keyword>
<sequence>MQCSNRATRTNRVSLFEEDDDPIAYAGPSRQYGDESPSTSGDEQSFPEKSSHQPLEIAVPGPEVPGKGPQFSSQNNTISATENTIHVQENYMTSALETGKTKLSLSAGDGMVVEEKYVAPDPLAILAYLLLKVRERHGTRYNEYLDLHPQDDIASCLVALFRAEAWGVLCSREYTRQR</sequence>
<reference evidence="2 3" key="1">
    <citation type="submission" date="2019-10" db="EMBL/GenBank/DDBJ databases">
        <authorList>
            <person name="Palmer J.M."/>
        </authorList>
    </citation>
    <scope>NUCLEOTIDE SEQUENCE [LARGE SCALE GENOMIC DNA]</scope>
    <source>
        <strain evidence="2 3">TWF718</strain>
    </source>
</reference>
<evidence type="ECO:0000256" key="1">
    <source>
        <dbReference type="SAM" id="MobiDB-lite"/>
    </source>
</evidence>
<gene>
    <name evidence="2" type="ORF">TWF718_005250</name>
</gene>
<feature type="compositionally biased region" description="Polar residues" evidence="1">
    <location>
        <begin position="1"/>
        <end position="13"/>
    </location>
</feature>
<proteinExistence type="predicted"/>
<organism evidence="2 3">
    <name type="scientific">Orbilia javanica</name>
    <dbReference type="NCBI Taxonomy" id="47235"/>
    <lineage>
        <taxon>Eukaryota</taxon>
        <taxon>Fungi</taxon>
        <taxon>Dikarya</taxon>
        <taxon>Ascomycota</taxon>
        <taxon>Pezizomycotina</taxon>
        <taxon>Orbiliomycetes</taxon>
        <taxon>Orbiliales</taxon>
        <taxon>Orbiliaceae</taxon>
        <taxon>Orbilia</taxon>
    </lineage>
</organism>
<dbReference type="Proteomes" id="UP001313282">
    <property type="component" value="Unassembled WGS sequence"/>
</dbReference>
<evidence type="ECO:0000313" key="2">
    <source>
        <dbReference type="EMBL" id="KAK6347409.1"/>
    </source>
</evidence>
<protein>
    <submittedName>
        <fullName evidence="2">Uncharacterized protein</fullName>
    </submittedName>
</protein>
<name>A0AAN8RIN9_9PEZI</name>
<evidence type="ECO:0000313" key="3">
    <source>
        <dbReference type="Proteomes" id="UP001313282"/>
    </source>
</evidence>
<feature type="region of interest" description="Disordered" evidence="1">
    <location>
        <begin position="1"/>
        <end position="75"/>
    </location>
</feature>